<evidence type="ECO:0000259" key="1">
    <source>
        <dbReference type="Pfam" id="PF02852"/>
    </source>
</evidence>
<protein>
    <submittedName>
        <fullName evidence="2">Unannotated protein</fullName>
    </submittedName>
</protein>
<dbReference type="PRINTS" id="PR00411">
    <property type="entry name" value="PNDRDTASEI"/>
</dbReference>
<evidence type="ECO:0000313" key="2">
    <source>
        <dbReference type="EMBL" id="CAB4809826.1"/>
    </source>
</evidence>
<organism evidence="2">
    <name type="scientific">freshwater metagenome</name>
    <dbReference type="NCBI Taxonomy" id="449393"/>
    <lineage>
        <taxon>unclassified sequences</taxon>
        <taxon>metagenomes</taxon>
        <taxon>ecological metagenomes</taxon>
    </lineage>
</organism>
<reference evidence="2" key="1">
    <citation type="submission" date="2020-05" db="EMBL/GenBank/DDBJ databases">
        <authorList>
            <person name="Chiriac C."/>
            <person name="Salcher M."/>
            <person name="Ghai R."/>
            <person name="Kavagutti S V."/>
        </authorList>
    </citation>
    <scope>NUCLEOTIDE SEQUENCE</scope>
</reference>
<proteinExistence type="predicted"/>
<accession>A0A6J6YRS5</accession>
<dbReference type="Gene3D" id="3.30.390.30">
    <property type="match status" value="1"/>
</dbReference>
<name>A0A6J6YRS5_9ZZZZ</name>
<sequence>MLGGSIVGGNAAELISVIALAVTANLKVSDIVESLLVHPALSEALAEAAE</sequence>
<dbReference type="Pfam" id="PF02852">
    <property type="entry name" value="Pyr_redox_dim"/>
    <property type="match status" value="1"/>
</dbReference>
<dbReference type="EMBL" id="CAFAAJ010000093">
    <property type="protein sequence ID" value="CAB4809826.1"/>
    <property type="molecule type" value="Genomic_DNA"/>
</dbReference>
<dbReference type="SUPFAM" id="SSF55424">
    <property type="entry name" value="FAD/NAD-linked reductases, dimerisation (C-terminal) domain"/>
    <property type="match status" value="1"/>
</dbReference>
<dbReference type="AlphaFoldDB" id="A0A6J6YRS5"/>
<feature type="domain" description="Pyridine nucleotide-disulphide oxidoreductase dimerisation" evidence="1">
    <location>
        <begin position="1"/>
        <end position="49"/>
    </location>
</feature>
<dbReference type="InterPro" id="IPR004099">
    <property type="entry name" value="Pyr_nucl-diS_OxRdtase_dimer"/>
</dbReference>
<gene>
    <name evidence="2" type="ORF">UFOPK3001_01475</name>
</gene>
<dbReference type="InterPro" id="IPR016156">
    <property type="entry name" value="FAD/NAD-linked_Rdtase_dimer_sf"/>
</dbReference>